<dbReference type="InterPro" id="IPR011990">
    <property type="entry name" value="TPR-like_helical_dom_sf"/>
</dbReference>
<evidence type="ECO:0000313" key="11">
    <source>
        <dbReference type="EMBL" id="JAB66166.1"/>
    </source>
</evidence>
<protein>
    <recommendedName>
        <fullName evidence="7">Regulator of microtubule dynamics protein 1</fullName>
    </recommendedName>
    <alternativeName>
        <fullName evidence="8">Protein FAM82B</fullName>
    </alternativeName>
</protein>
<comment type="subunit">
    <text evidence="2">Interacts with microtubules.</text>
</comment>
<dbReference type="GO" id="GO:0005876">
    <property type="term" value="C:spindle microtubule"/>
    <property type="evidence" value="ECO:0007669"/>
    <property type="project" value="TreeGrafter"/>
</dbReference>
<keyword evidence="4" id="KW-0677">Repeat</keyword>
<dbReference type="InterPro" id="IPR049039">
    <property type="entry name" value="RMD1-3_a_helical_rpt"/>
</dbReference>
<evidence type="ECO:0000256" key="7">
    <source>
        <dbReference type="ARBA" id="ARBA00039966"/>
    </source>
</evidence>
<dbReference type="PANTHER" id="PTHR16056">
    <property type="entry name" value="REGULATOR OF MICROTUBULE DYNAMICS PROTEIN"/>
    <property type="match status" value="1"/>
</dbReference>
<keyword evidence="10" id="KW-1133">Transmembrane helix</keyword>
<dbReference type="AlphaFoldDB" id="V5I9V0"/>
<keyword evidence="6" id="KW-0206">Cytoskeleton</keyword>
<dbReference type="GO" id="GO:0097431">
    <property type="term" value="C:mitotic spindle pole"/>
    <property type="evidence" value="ECO:0007669"/>
    <property type="project" value="TreeGrafter"/>
</dbReference>
<feature type="compositionally biased region" description="Basic residues" evidence="9">
    <location>
        <begin position="64"/>
        <end position="76"/>
    </location>
</feature>
<feature type="transmembrane region" description="Helical" evidence="10">
    <location>
        <begin position="6"/>
        <end position="27"/>
    </location>
</feature>
<proteinExistence type="predicted"/>
<dbReference type="EMBL" id="GALX01002300">
    <property type="protein sequence ID" value="JAB66166.1"/>
    <property type="molecule type" value="Transcribed_RNA"/>
</dbReference>
<dbReference type="GO" id="GO:0008017">
    <property type="term" value="F:microtubule binding"/>
    <property type="evidence" value="ECO:0007669"/>
    <property type="project" value="TreeGrafter"/>
</dbReference>
<evidence type="ECO:0000256" key="1">
    <source>
        <dbReference type="ARBA" id="ARBA00004245"/>
    </source>
</evidence>
<keyword evidence="10" id="KW-0472">Membrane</keyword>
<gene>
    <name evidence="11" type="primary">RMD2</name>
</gene>
<evidence type="ECO:0000256" key="6">
    <source>
        <dbReference type="ARBA" id="ARBA00023212"/>
    </source>
</evidence>
<accession>V5I9V0</accession>
<keyword evidence="10" id="KW-0812">Transmembrane</keyword>
<evidence type="ECO:0000256" key="8">
    <source>
        <dbReference type="ARBA" id="ARBA00041958"/>
    </source>
</evidence>
<dbReference type="PANTHER" id="PTHR16056:SF16">
    <property type="entry name" value="REGULATOR OF MICROTUBULE DYNAMICS PROTEIN 1"/>
    <property type="match status" value="1"/>
</dbReference>
<evidence type="ECO:0000256" key="9">
    <source>
        <dbReference type="SAM" id="MobiDB-lite"/>
    </source>
</evidence>
<feature type="region of interest" description="Disordered" evidence="9">
    <location>
        <begin position="61"/>
        <end position="80"/>
    </location>
</feature>
<dbReference type="Pfam" id="PF21033">
    <property type="entry name" value="RMD1-3"/>
    <property type="match status" value="1"/>
</dbReference>
<dbReference type="Gene3D" id="1.25.40.10">
    <property type="entry name" value="Tetratricopeptide repeat domain"/>
    <property type="match status" value="1"/>
</dbReference>
<evidence type="ECO:0000256" key="2">
    <source>
        <dbReference type="ARBA" id="ARBA00011375"/>
    </source>
</evidence>
<evidence type="ECO:0000256" key="10">
    <source>
        <dbReference type="SAM" id="Phobius"/>
    </source>
</evidence>
<evidence type="ECO:0000256" key="5">
    <source>
        <dbReference type="ARBA" id="ARBA00022803"/>
    </source>
</evidence>
<keyword evidence="3" id="KW-0963">Cytoplasm</keyword>
<evidence type="ECO:0000256" key="4">
    <source>
        <dbReference type="ARBA" id="ARBA00022737"/>
    </source>
</evidence>
<dbReference type="SUPFAM" id="SSF48452">
    <property type="entry name" value="TPR-like"/>
    <property type="match status" value="1"/>
</dbReference>
<comment type="subcellular location">
    <subcellularLocation>
        <location evidence="1">Cytoplasm</location>
        <location evidence="1">Cytoskeleton</location>
    </subcellularLocation>
</comment>
<reference evidence="11" key="1">
    <citation type="submission" date="2013-07" db="EMBL/GenBank/DDBJ databases">
        <title>Midgut Transcriptome Profiling of Anoplphora glabripennis, a Lignocellulose Degrading, Wood-Boring Cerambycid.</title>
        <authorList>
            <person name="Scully E.D."/>
            <person name="Hoover K."/>
            <person name="Carlson J.E."/>
            <person name="Tien M."/>
            <person name="Geib S.M."/>
        </authorList>
    </citation>
    <scope>NUCLEOTIDE SEQUENCE</scope>
</reference>
<evidence type="ECO:0000256" key="3">
    <source>
        <dbReference type="ARBA" id="ARBA00022490"/>
    </source>
</evidence>
<dbReference type="GO" id="GO:0005739">
    <property type="term" value="C:mitochondrion"/>
    <property type="evidence" value="ECO:0007669"/>
    <property type="project" value="TreeGrafter"/>
</dbReference>
<keyword evidence="5" id="KW-0802">TPR repeat</keyword>
<name>V5I9V0_ANOGL</name>
<sequence length="356" mass="40292">MPISSSFHAFLGAAVLGVLSAAGLYLVEHYRHEKCRHAMARDLARLDHELSQVKKELDQLLTKKKEKPHKPRKTRQVSKANSILSTTTDDYLSGSNVDSSDLEFYDLSDNEDVPNTSSTILEIVISEIDRKLDGGTLSELEKTLEKLEDLCVEYPENPELLWRIGKAHQKISDKSDDTDFIREHVTKGIQACATALDLKSDSAEIHKWYAILIGSRSDFVSLQEKISDGHLFKKHVDEAIALNPQDPALHHMLGRFDYEVAGLKWYERKVAAALFAEPPNATYAEALSHFMKAEKLAHFEWKENKLMIAKCKITSGDYQEAVEWLERANGCKQGDGLDDKVDSEVKVLLEKYNSYR</sequence>
<organism evidence="11">
    <name type="scientific">Anoplophora glabripennis</name>
    <name type="common">Asian longhorn beetle</name>
    <name type="synonym">Anoplophora nobilis</name>
    <dbReference type="NCBI Taxonomy" id="217634"/>
    <lineage>
        <taxon>Eukaryota</taxon>
        <taxon>Metazoa</taxon>
        <taxon>Ecdysozoa</taxon>
        <taxon>Arthropoda</taxon>
        <taxon>Hexapoda</taxon>
        <taxon>Insecta</taxon>
        <taxon>Pterygota</taxon>
        <taxon>Neoptera</taxon>
        <taxon>Endopterygota</taxon>
        <taxon>Coleoptera</taxon>
        <taxon>Polyphaga</taxon>
        <taxon>Cucujiformia</taxon>
        <taxon>Chrysomeloidea</taxon>
        <taxon>Cerambycidae</taxon>
        <taxon>Lamiinae</taxon>
        <taxon>Lamiini</taxon>
        <taxon>Anoplophora</taxon>
    </lineage>
</organism>